<dbReference type="GeneID" id="75914244"/>
<organism evidence="9 10">
    <name type="scientific">Umbelopsis ramanniana AG</name>
    <dbReference type="NCBI Taxonomy" id="1314678"/>
    <lineage>
        <taxon>Eukaryota</taxon>
        <taxon>Fungi</taxon>
        <taxon>Fungi incertae sedis</taxon>
        <taxon>Mucoromycota</taxon>
        <taxon>Mucoromycotina</taxon>
        <taxon>Umbelopsidomycetes</taxon>
        <taxon>Umbelopsidales</taxon>
        <taxon>Umbelopsidaceae</taxon>
        <taxon>Umbelopsis</taxon>
    </lineage>
</organism>
<evidence type="ECO:0000313" key="10">
    <source>
        <dbReference type="Proteomes" id="UP001206595"/>
    </source>
</evidence>
<evidence type="ECO:0000256" key="2">
    <source>
        <dbReference type="ARBA" id="ARBA00004275"/>
    </source>
</evidence>
<dbReference type="GO" id="GO:0005777">
    <property type="term" value="C:peroxisome"/>
    <property type="evidence" value="ECO:0007669"/>
    <property type="project" value="UniProtKB-SubCell"/>
</dbReference>
<dbReference type="Proteomes" id="UP001206595">
    <property type="component" value="Unassembled WGS sequence"/>
</dbReference>
<dbReference type="InterPro" id="IPR002347">
    <property type="entry name" value="SDR_fam"/>
</dbReference>
<evidence type="ECO:0000256" key="4">
    <source>
        <dbReference type="ARBA" id="ARBA00022857"/>
    </source>
</evidence>
<evidence type="ECO:0000256" key="7">
    <source>
        <dbReference type="ARBA" id="ARBA00023140"/>
    </source>
</evidence>
<keyword evidence="7" id="KW-0576">Peroxisome</keyword>
<dbReference type="PRINTS" id="PR00081">
    <property type="entry name" value="GDHRDH"/>
</dbReference>
<dbReference type="Pfam" id="PF00106">
    <property type="entry name" value="adh_short"/>
    <property type="match status" value="1"/>
</dbReference>
<proteinExistence type="inferred from homology"/>
<dbReference type="FunFam" id="3.40.50.720:FF:000301">
    <property type="entry name" value="Hydroxysteroid dehydrogenase like 2"/>
    <property type="match status" value="1"/>
</dbReference>
<dbReference type="AlphaFoldDB" id="A0AAD5EAE0"/>
<gene>
    <name evidence="9" type="ORF">K450DRAFT_240257</name>
</gene>
<accession>A0AAD5EAE0</accession>
<dbReference type="NCBIfam" id="NF006133">
    <property type="entry name" value="PRK08278.1"/>
    <property type="match status" value="1"/>
</dbReference>
<dbReference type="EMBL" id="MU620917">
    <property type="protein sequence ID" value="KAI8579772.1"/>
    <property type="molecule type" value="Genomic_DNA"/>
</dbReference>
<keyword evidence="6" id="KW-0496">Mitochondrion</keyword>
<evidence type="ECO:0000256" key="8">
    <source>
        <dbReference type="ARBA" id="ARBA00040243"/>
    </source>
</evidence>
<dbReference type="GO" id="GO:0005739">
    <property type="term" value="C:mitochondrion"/>
    <property type="evidence" value="ECO:0007669"/>
    <property type="project" value="UniProtKB-SubCell"/>
</dbReference>
<sequence length="306" mass="33014">MSLKGVTIFITGASRGIGLAIARRCAQDGANVAIAAKTAQPDPRLPGTIYTAAQEIEEQGGKALPIICDIRSEEQVIDAIQKTVEKFGGIDILVNNASAISLTDTPSTTVKKYDLMHAVNGRGSWMVAKHAIPHLSKSKRNPHVLMISPPLSAIREDWFRDHVAYSISKFNMSMVALGLAGELRPQGIAVNTLWPASVVETAAVKNLLGGDAVASIGRKPEMMAEAARRIFAKKSTAFSGHNLIDDLFLRSEGVTDMDQYSVMPGNTDLGADFFVNPEHFDAIEQQRLAAKERGEQGNEGKFTSKL</sequence>
<dbReference type="PANTHER" id="PTHR42808:SF3">
    <property type="entry name" value="HYDROXYSTEROID DEHYDROGENASE-LIKE PROTEIN 2"/>
    <property type="match status" value="1"/>
</dbReference>
<evidence type="ECO:0000256" key="1">
    <source>
        <dbReference type="ARBA" id="ARBA00004173"/>
    </source>
</evidence>
<comment type="similarity">
    <text evidence="3">Belongs to the short-chain dehydrogenases/reductases (SDR) family.</text>
</comment>
<dbReference type="GO" id="GO:0016491">
    <property type="term" value="F:oxidoreductase activity"/>
    <property type="evidence" value="ECO:0007669"/>
    <property type="project" value="UniProtKB-KW"/>
</dbReference>
<evidence type="ECO:0000256" key="5">
    <source>
        <dbReference type="ARBA" id="ARBA00023002"/>
    </source>
</evidence>
<evidence type="ECO:0000256" key="6">
    <source>
        <dbReference type="ARBA" id="ARBA00023128"/>
    </source>
</evidence>
<dbReference type="InterPro" id="IPR036291">
    <property type="entry name" value="NAD(P)-bd_dom_sf"/>
</dbReference>
<dbReference type="InterPro" id="IPR051935">
    <property type="entry name" value="HSDL2"/>
</dbReference>
<evidence type="ECO:0000256" key="3">
    <source>
        <dbReference type="ARBA" id="ARBA00006484"/>
    </source>
</evidence>
<comment type="caution">
    <text evidence="9">The sequence shown here is derived from an EMBL/GenBank/DDBJ whole genome shotgun (WGS) entry which is preliminary data.</text>
</comment>
<keyword evidence="5" id="KW-0560">Oxidoreductase</keyword>
<protein>
    <recommendedName>
        <fullName evidence="8">Hydroxysteroid dehydrogenase-like protein 2</fullName>
    </recommendedName>
</protein>
<reference evidence="9" key="1">
    <citation type="submission" date="2021-06" db="EMBL/GenBank/DDBJ databases">
        <authorList>
            <consortium name="DOE Joint Genome Institute"/>
            <person name="Mondo S.J."/>
            <person name="Amses K.R."/>
            <person name="Simmons D.R."/>
            <person name="Longcore J.E."/>
            <person name="Seto K."/>
            <person name="Alves G.H."/>
            <person name="Bonds A.E."/>
            <person name="Quandt C.A."/>
            <person name="Davis W.J."/>
            <person name="Chang Y."/>
            <person name="Letcher P.M."/>
            <person name="Powell M.J."/>
            <person name="Kuo A."/>
            <person name="Labutti K."/>
            <person name="Pangilinan J."/>
            <person name="Andreopoulos W."/>
            <person name="Tritt A."/>
            <person name="Riley R."/>
            <person name="Hundley H."/>
            <person name="Johnson J."/>
            <person name="Lipzen A."/>
            <person name="Barry K."/>
            <person name="Berbee M.L."/>
            <person name="Buchler N.E."/>
            <person name="Grigoriev I.V."/>
            <person name="Spatafora J.W."/>
            <person name="Stajich J.E."/>
            <person name="James T.Y."/>
        </authorList>
    </citation>
    <scope>NUCLEOTIDE SEQUENCE</scope>
    <source>
        <strain evidence="9">AG</strain>
    </source>
</reference>
<dbReference type="Gene3D" id="3.40.50.720">
    <property type="entry name" value="NAD(P)-binding Rossmann-like Domain"/>
    <property type="match status" value="1"/>
</dbReference>
<reference evidence="9" key="2">
    <citation type="journal article" date="2022" name="Proc. Natl. Acad. Sci. U.S.A.">
        <title>Diploid-dominant life cycles characterize the early evolution of Fungi.</title>
        <authorList>
            <person name="Amses K.R."/>
            <person name="Simmons D.R."/>
            <person name="Longcore J.E."/>
            <person name="Mondo S.J."/>
            <person name="Seto K."/>
            <person name="Jeronimo G.H."/>
            <person name="Bonds A.E."/>
            <person name="Quandt C.A."/>
            <person name="Davis W.J."/>
            <person name="Chang Y."/>
            <person name="Federici B.A."/>
            <person name="Kuo A."/>
            <person name="LaButti K."/>
            <person name="Pangilinan J."/>
            <person name="Andreopoulos W."/>
            <person name="Tritt A."/>
            <person name="Riley R."/>
            <person name="Hundley H."/>
            <person name="Johnson J."/>
            <person name="Lipzen A."/>
            <person name="Barry K."/>
            <person name="Lang B.F."/>
            <person name="Cuomo C.A."/>
            <person name="Buchler N.E."/>
            <person name="Grigoriev I.V."/>
            <person name="Spatafora J.W."/>
            <person name="Stajich J.E."/>
            <person name="James T.Y."/>
        </authorList>
    </citation>
    <scope>NUCLEOTIDE SEQUENCE</scope>
    <source>
        <strain evidence="9">AG</strain>
    </source>
</reference>
<dbReference type="SUPFAM" id="SSF51735">
    <property type="entry name" value="NAD(P)-binding Rossmann-fold domains"/>
    <property type="match status" value="1"/>
</dbReference>
<keyword evidence="10" id="KW-1185">Reference proteome</keyword>
<evidence type="ECO:0000313" key="9">
    <source>
        <dbReference type="EMBL" id="KAI8579772.1"/>
    </source>
</evidence>
<dbReference type="RefSeq" id="XP_051444776.1">
    <property type="nucleotide sequence ID" value="XM_051588899.1"/>
</dbReference>
<comment type="subcellular location">
    <subcellularLocation>
        <location evidence="1">Mitochondrion</location>
    </subcellularLocation>
    <subcellularLocation>
        <location evidence="2">Peroxisome</location>
    </subcellularLocation>
</comment>
<keyword evidence="4" id="KW-0521">NADP</keyword>
<name>A0AAD5EAE0_UMBRA</name>
<dbReference type="PANTHER" id="PTHR42808">
    <property type="entry name" value="HYDROXYSTEROID DEHYDROGENASE-LIKE PROTEIN 2"/>
    <property type="match status" value="1"/>
</dbReference>